<organism evidence="6 7">
    <name type="scientific">Dietzia aerolata</name>
    <dbReference type="NCBI Taxonomy" id="595984"/>
    <lineage>
        <taxon>Bacteria</taxon>
        <taxon>Bacillati</taxon>
        <taxon>Actinomycetota</taxon>
        <taxon>Actinomycetes</taxon>
        <taxon>Mycobacteriales</taxon>
        <taxon>Dietziaceae</taxon>
        <taxon>Dietzia</taxon>
    </lineage>
</organism>
<dbReference type="PANTHER" id="PTHR36925:SF1">
    <property type="entry name" value="COBALT-PRECORRIN-6A REDUCTASE"/>
    <property type="match status" value="1"/>
</dbReference>
<dbReference type="Pfam" id="PF02571">
    <property type="entry name" value="CbiJ"/>
    <property type="match status" value="1"/>
</dbReference>
<evidence type="ECO:0000256" key="1">
    <source>
        <dbReference type="ARBA" id="ARBA00004953"/>
    </source>
</evidence>
<dbReference type="NCBIfam" id="TIGR00715">
    <property type="entry name" value="precor6x_red"/>
    <property type="match status" value="1"/>
</dbReference>
<dbReference type="PANTHER" id="PTHR36925">
    <property type="entry name" value="COBALT-PRECORRIN-6A REDUCTASE"/>
    <property type="match status" value="1"/>
</dbReference>
<evidence type="ECO:0000256" key="4">
    <source>
        <dbReference type="SAM" id="MobiDB-lite"/>
    </source>
</evidence>
<proteinExistence type="predicted"/>
<dbReference type="InterPro" id="IPR014777">
    <property type="entry name" value="4pyrrole_Mease_sub1"/>
</dbReference>
<keyword evidence="7" id="KW-1185">Reference proteome</keyword>
<evidence type="ECO:0000259" key="5">
    <source>
        <dbReference type="Pfam" id="PF00590"/>
    </source>
</evidence>
<dbReference type="SUPFAM" id="SSF53790">
    <property type="entry name" value="Tetrapyrrole methylase"/>
    <property type="match status" value="1"/>
</dbReference>
<dbReference type="PROSITE" id="PS51014">
    <property type="entry name" value="COBK_CBIJ"/>
    <property type="match status" value="1"/>
</dbReference>
<evidence type="ECO:0000313" key="6">
    <source>
        <dbReference type="EMBL" id="MFB9261212.1"/>
    </source>
</evidence>
<dbReference type="Proteomes" id="UP001589700">
    <property type="component" value="Unassembled WGS sequence"/>
</dbReference>
<sequence length="423" mass="44083">MTGPTGSQGRASDAPAAVHLVGVGPGPVDLLTVRASRLLAMSGTCLYAHGQVPRESLSLVSPTAKVVDTTDLTEHQILGEVRAALARNDRVVVLFAGDPGQHAEAAQLSSMFTADGITSELVPGIGHPDFGPSCEAQGADGQSPAATSGGPVDSAPSGRRAGGASPGLILVLGGTSEARELANLLVTAGLEVVTALAGKVARPRMPRGEVRIGEFGGAPGLTHWLRENAVTAVIDATDPFSERISSDAIVATAATGLPLLRLQRTPWSESDGDEWIRVPDMQAAVAEVEKRFRRPMLTVGKLGASDFADDSRGSYLIRCSEPPPGPLPHRYLLVLDRGPFGVESERTLMARHRIDVLVTRDSGGQTSEAKLEAARALHIPVVMVERPNSSASVEGAGVPETVHSVSDAARWLVARFGSRVAAD</sequence>
<reference evidence="6 7" key="1">
    <citation type="submission" date="2024-09" db="EMBL/GenBank/DDBJ databases">
        <authorList>
            <person name="Sun Q."/>
            <person name="Mori K."/>
        </authorList>
    </citation>
    <scope>NUCLEOTIDE SEQUENCE [LARGE SCALE GENOMIC DNA]</scope>
    <source>
        <strain evidence="6 7">CCM 7659</strain>
    </source>
</reference>
<feature type="region of interest" description="Disordered" evidence="4">
    <location>
        <begin position="128"/>
        <end position="161"/>
    </location>
</feature>
<name>A0ABV5JTT4_9ACTN</name>
<dbReference type="InterPro" id="IPR003723">
    <property type="entry name" value="Precorrin-6x_reduct"/>
</dbReference>
<evidence type="ECO:0000256" key="3">
    <source>
        <dbReference type="ARBA" id="ARBA00023002"/>
    </source>
</evidence>
<dbReference type="EMBL" id="JBHMDY010000013">
    <property type="protein sequence ID" value="MFB9261212.1"/>
    <property type="molecule type" value="Genomic_DNA"/>
</dbReference>
<comment type="pathway">
    <text evidence="1">Cofactor biosynthesis; adenosylcobalamin biosynthesis.</text>
</comment>
<dbReference type="InterPro" id="IPR035996">
    <property type="entry name" value="4pyrrol_Methylase_sf"/>
</dbReference>
<evidence type="ECO:0000313" key="7">
    <source>
        <dbReference type="Proteomes" id="UP001589700"/>
    </source>
</evidence>
<protein>
    <submittedName>
        <fullName evidence="6">Cobalt-precorrin-6A reductase</fullName>
        <ecNumber evidence="6">1.3.1.106</ecNumber>
    </submittedName>
</protein>
<dbReference type="Gene3D" id="3.40.1010.10">
    <property type="entry name" value="Cobalt-precorrin-4 Transmethylase, Domain 1"/>
    <property type="match status" value="1"/>
</dbReference>
<dbReference type="NCBIfam" id="NF005968">
    <property type="entry name" value="PRK08057.1-2"/>
    <property type="match status" value="1"/>
</dbReference>
<dbReference type="RefSeq" id="WP_182631714.1">
    <property type="nucleotide sequence ID" value="NZ_JAALDM010000078.1"/>
</dbReference>
<keyword evidence="2" id="KW-0169">Cobalamin biosynthesis</keyword>
<comment type="caution">
    <text evidence="6">The sequence shown here is derived from an EMBL/GenBank/DDBJ whole genome shotgun (WGS) entry which is preliminary data.</text>
</comment>
<gene>
    <name evidence="6" type="ORF">ACFFVD_15555</name>
</gene>
<dbReference type="EC" id="1.3.1.106" evidence="6"/>
<dbReference type="Pfam" id="PF00590">
    <property type="entry name" value="TP_methylase"/>
    <property type="match status" value="1"/>
</dbReference>
<dbReference type="GO" id="GO:0016491">
    <property type="term" value="F:oxidoreductase activity"/>
    <property type="evidence" value="ECO:0007669"/>
    <property type="project" value="UniProtKB-KW"/>
</dbReference>
<dbReference type="InterPro" id="IPR000878">
    <property type="entry name" value="4pyrrol_Mease"/>
</dbReference>
<accession>A0ABV5JTT4</accession>
<evidence type="ECO:0000256" key="2">
    <source>
        <dbReference type="ARBA" id="ARBA00022573"/>
    </source>
</evidence>
<keyword evidence="3 6" id="KW-0560">Oxidoreductase</keyword>
<feature type="domain" description="Tetrapyrrole methylase" evidence="5">
    <location>
        <begin position="18"/>
        <end position="129"/>
    </location>
</feature>